<dbReference type="FunFam" id="2.60.40.10:FF:000016">
    <property type="entry name" value="Fibroblast growth factor receptor"/>
    <property type="match status" value="1"/>
</dbReference>
<evidence type="ECO:0000256" key="11">
    <source>
        <dbReference type="ARBA" id="ARBA00022989"/>
    </source>
</evidence>
<dbReference type="PANTHER" id="PTHR19890:SF10">
    <property type="entry name" value="FIBROBLAST GROWTH FACTOR RECEPTOR-LIKE 1"/>
    <property type="match status" value="1"/>
</dbReference>
<dbReference type="SUPFAM" id="SSF48726">
    <property type="entry name" value="Immunoglobulin"/>
    <property type="match status" value="3"/>
</dbReference>
<accession>A0A8T0F6W2</accession>
<reference evidence="21" key="2">
    <citation type="submission" date="2020-06" db="EMBL/GenBank/DDBJ databases">
        <authorList>
            <person name="Sheffer M."/>
        </authorList>
    </citation>
    <scope>NUCLEOTIDE SEQUENCE</scope>
</reference>
<reference evidence="21" key="1">
    <citation type="journal article" date="2020" name="bioRxiv">
        <title>Chromosome-level reference genome of the European wasp spider Argiope bruennichi: a resource for studies on range expansion and evolutionary adaptation.</title>
        <authorList>
            <person name="Sheffer M.M."/>
            <person name="Hoppe A."/>
            <person name="Krehenwinkel H."/>
            <person name="Uhl G."/>
            <person name="Kuss A.W."/>
            <person name="Jensen L."/>
            <person name="Jensen C."/>
            <person name="Gillespie R.G."/>
            <person name="Hoff K.J."/>
            <person name="Prost S."/>
        </authorList>
    </citation>
    <scope>NUCLEOTIDE SEQUENCE</scope>
</reference>
<evidence type="ECO:0000313" key="21">
    <source>
        <dbReference type="EMBL" id="KAF8784753.1"/>
    </source>
</evidence>
<evidence type="ECO:0000256" key="16">
    <source>
        <dbReference type="ARBA" id="ARBA00023180"/>
    </source>
</evidence>
<keyword evidence="7" id="KW-0677">Repeat</keyword>
<feature type="domain" description="Ig-like" evidence="20">
    <location>
        <begin position="30"/>
        <end position="120"/>
    </location>
</feature>
<feature type="domain" description="Ig-like" evidence="20">
    <location>
        <begin position="242"/>
        <end position="351"/>
    </location>
</feature>
<dbReference type="FunFam" id="2.60.40.10:FF:000020">
    <property type="entry name" value="Fibroblast growth factor receptor"/>
    <property type="match status" value="1"/>
</dbReference>
<keyword evidence="17" id="KW-0393">Immunoglobulin domain</keyword>
<dbReference type="GO" id="GO:0005524">
    <property type="term" value="F:ATP binding"/>
    <property type="evidence" value="ECO:0007669"/>
    <property type="project" value="UniProtKB-KW"/>
</dbReference>
<dbReference type="InterPro" id="IPR013098">
    <property type="entry name" value="Ig_I-set"/>
</dbReference>
<comment type="subcellular location">
    <subcellularLocation>
        <location evidence="1">Membrane</location>
        <topology evidence="1">Single-pass membrane protein</topology>
    </subcellularLocation>
</comment>
<dbReference type="EC" id="2.7.10.1" evidence="2"/>
<keyword evidence="5 18" id="KW-0812">Transmembrane</keyword>
<feature type="chain" id="PRO_5035866430" description="receptor protein-tyrosine kinase" evidence="19">
    <location>
        <begin position="23"/>
        <end position="519"/>
    </location>
</feature>
<evidence type="ECO:0000256" key="9">
    <source>
        <dbReference type="ARBA" id="ARBA00022777"/>
    </source>
</evidence>
<evidence type="ECO:0000256" key="2">
    <source>
        <dbReference type="ARBA" id="ARBA00011902"/>
    </source>
</evidence>
<evidence type="ECO:0000256" key="19">
    <source>
        <dbReference type="SAM" id="SignalP"/>
    </source>
</evidence>
<evidence type="ECO:0000256" key="10">
    <source>
        <dbReference type="ARBA" id="ARBA00022840"/>
    </source>
</evidence>
<evidence type="ECO:0000313" key="22">
    <source>
        <dbReference type="Proteomes" id="UP000807504"/>
    </source>
</evidence>
<dbReference type="SMART" id="SM00408">
    <property type="entry name" value="IGc2"/>
    <property type="match status" value="3"/>
</dbReference>
<evidence type="ECO:0000256" key="17">
    <source>
        <dbReference type="ARBA" id="ARBA00023319"/>
    </source>
</evidence>
<comment type="caution">
    <text evidence="21">The sequence shown here is derived from an EMBL/GenBank/DDBJ whole genome shotgun (WGS) entry which is preliminary data.</text>
</comment>
<evidence type="ECO:0000256" key="4">
    <source>
        <dbReference type="ARBA" id="ARBA00022679"/>
    </source>
</evidence>
<keyword evidence="13" id="KW-0829">Tyrosine-protein kinase</keyword>
<gene>
    <name evidence="21" type="ORF">HNY73_010393</name>
</gene>
<keyword evidence="4" id="KW-0808">Transferase</keyword>
<dbReference type="InterPro" id="IPR003599">
    <property type="entry name" value="Ig_sub"/>
</dbReference>
<dbReference type="PANTHER" id="PTHR19890">
    <property type="entry name" value="FIBROBLAST GROWTH FACTOR RECEPTOR"/>
    <property type="match status" value="1"/>
</dbReference>
<keyword evidence="6 19" id="KW-0732">Signal</keyword>
<evidence type="ECO:0000256" key="8">
    <source>
        <dbReference type="ARBA" id="ARBA00022741"/>
    </source>
</evidence>
<evidence type="ECO:0000256" key="5">
    <source>
        <dbReference type="ARBA" id="ARBA00022692"/>
    </source>
</evidence>
<dbReference type="PROSITE" id="PS50835">
    <property type="entry name" value="IG_LIKE"/>
    <property type="match status" value="3"/>
</dbReference>
<dbReference type="InterPro" id="IPR036179">
    <property type="entry name" value="Ig-like_dom_sf"/>
</dbReference>
<dbReference type="Pfam" id="PF13927">
    <property type="entry name" value="Ig_3"/>
    <property type="match status" value="1"/>
</dbReference>
<feature type="signal peptide" evidence="19">
    <location>
        <begin position="1"/>
        <end position="22"/>
    </location>
</feature>
<dbReference type="InterPro" id="IPR003598">
    <property type="entry name" value="Ig_sub2"/>
</dbReference>
<feature type="transmembrane region" description="Helical" evidence="18">
    <location>
        <begin position="378"/>
        <end position="401"/>
    </location>
</feature>
<proteinExistence type="predicted"/>
<keyword evidence="22" id="KW-1185">Reference proteome</keyword>
<keyword evidence="8" id="KW-0547">Nucleotide-binding</keyword>
<evidence type="ECO:0000256" key="14">
    <source>
        <dbReference type="ARBA" id="ARBA00023157"/>
    </source>
</evidence>
<dbReference type="Gene3D" id="2.60.40.10">
    <property type="entry name" value="Immunoglobulins"/>
    <property type="match status" value="3"/>
</dbReference>
<evidence type="ECO:0000256" key="13">
    <source>
        <dbReference type="ARBA" id="ARBA00023137"/>
    </source>
</evidence>
<sequence>MENDLKSILSLLPLIPFICAAAAINSLGPPRLIPEAYVMERVVPEGAKVQLPCPVQADPDTLFFEWYRGNEPLNIFHEDRFRVQSNGVLKIKSTVPQDSGVYICRAVNGFGKVDTNVTLVVLASGYSTSDSSENYRLGEREPPYLTNVTRTISGRLSRPAGGSVRLLCKAAGIPEPQVTWLKNGQPLNTSFASGLKKSRWSLYIRNLQDEDQGNYTCIAYNWYGHRNYTITVDVIPGDRKKPELRGIHPVNTTVDEGGSAVFQCRVKSEIRPHVQWLKQTDPNDEETDGNKVIKVHGDYFRILKSTEVSEKSDGSFINKLILNGVSKKDAGKYICLGANTIGHSFRSAFLTIRGTSETFIAEMEKVGNDSITIQFSSLFITIPVALVILITLMAVVFLHYFHKPRADQSGLQAKYDGKTEKAVVTPPTVYPHVHDVSIMGNPNFHHALESSDGTWSHVQSSLVIDPGQPDSFSECDSSFVFLGDLNMYPDIMYKDNGHVLSLYSPNPSSQEKTLYLDRV</sequence>
<keyword evidence="12 18" id="KW-0472">Membrane</keyword>
<keyword evidence="11 18" id="KW-1133">Transmembrane helix</keyword>
<name>A0A8T0F6W2_ARGBR</name>
<keyword evidence="9" id="KW-0418">Kinase</keyword>
<dbReference type="AlphaFoldDB" id="A0A8T0F6W2"/>
<evidence type="ECO:0000256" key="7">
    <source>
        <dbReference type="ARBA" id="ARBA00022737"/>
    </source>
</evidence>
<evidence type="ECO:0000256" key="6">
    <source>
        <dbReference type="ARBA" id="ARBA00022729"/>
    </source>
</evidence>
<dbReference type="Proteomes" id="UP000807504">
    <property type="component" value="Unassembled WGS sequence"/>
</dbReference>
<dbReference type="CDD" id="cd00096">
    <property type="entry name" value="Ig"/>
    <property type="match status" value="1"/>
</dbReference>
<dbReference type="SMART" id="SM00409">
    <property type="entry name" value="IG"/>
    <property type="match status" value="3"/>
</dbReference>
<evidence type="ECO:0000259" key="20">
    <source>
        <dbReference type="PROSITE" id="PS50835"/>
    </source>
</evidence>
<dbReference type="GO" id="GO:0017134">
    <property type="term" value="F:fibroblast growth factor binding"/>
    <property type="evidence" value="ECO:0007669"/>
    <property type="project" value="TreeGrafter"/>
</dbReference>
<evidence type="ECO:0000256" key="3">
    <source>
        <dbReference type="ARBA" id="ARBA00022553"/>
    </source>
</evidence>
<evidence type="ECO:0000256" key="12">
    <source>
        <dbReference type="ARBA" id="ARBA00023136"/>
    </source>
</evidence>
<protein>
    <recommendedName>
        <fullName evidence="2">receptor protein-tyrosine kinase</fullName>
        <ecNumber evidence="2">2.7.10.1</ecNumber>
    </recommendedName>
</protein>
<evidence type="ECO:0000256" key="1">
    <source>
        <dbReference type="ARBA" id="ARBA00004167"/>
    </source>
</evidence>
<keyword evidence="10" id="KW-0067">ATP-binding</keyword>
<dbReference type="OrthoDB" id="6412580at2759"/>
<dbReference type="EMBL" id="JABXBU010000030">
    <property type="protein sequence ID" value="KAF8784753.1"/>
    <property type="molecule type" value="Genomic_DNA"/>
</dbReference>
<feature type="domain" description="Ig-like" evidence="20">
    <location>
        <begin position="143"/>
        <end position="235"/>
    </location>
</feature>
<evidence type="ECO:0000256" key="18">
    <source>
        <dbReference type="SAM" id="Phobius"/>
    </source>
</evidence>
<organism evidence="21 22">
    <name type="scientific">Argiope bruennichi</name>
    <name type="common">Wasp spider</name>
    <name type="synonym">Aranea bruennichi</name>
    <dbReference type="NCBI Taxonomy" id="94029"/>
    <lineage>
        <taxon>Eukaryota</taxon>
        <taxon>Metazoa</taxon>
        <taxon>Ecdysozoa</taxon>
        <taxon>Arthropoda</taxon>
        <taxon>Chelicerata</taxon>
        <taxon>Arachnida</taxon>
        <taxon>Araneae</taxon>
        <taxon>Araneomorphae</taxon>
        <taxon>Entelegynae</taxon>
        <taxon>Araneoidea</taxon>
        <taxon>Araneidae</taxon>
        <taxon>Argiope</taxon>
    </lineage>
</organism>
<keyword evidence="14" id="KW-1015">Disulfide bond</keyword>
<evidence type="ECO:0000256" key="15">
    <source>
        <dbReference type="ARBA" id="ARBA00023170"/>
    </source>
</evidence>
<dbReference type="InterPro" id="IPR013783">
    <property type="entry name" value="Ig-like_fold"/>
</dbReference>
<dbReference type="GO" id="GO:0005007">
    <property type="term" value="F:fibroblast growth factor receptor activity"/>
    <property type="evidence" value="ECO:0007669"/>
    <property type="project" value="TreeGrafter"/>
</dbReference>
<keyword evidence="3" id="KW-0597">Phosphoprotein</keyword>
<keyword evidence="15 21" id="KW-0675">Receptor</keyword>
<dbReference type="Pfam" id="PF07679">
    <property type="entry name" value="I-set"/>
    <property type="match status" value="2"/>
</dbReference>
<dbReference type="OMA" id="LIHANNM"/>
<dbReference type="GO" id="GO:0005886">
    <property type="term" value="C:plasma membrane"/>
    <property type="evidence" value="ECO:0007669"/>
    <property type="project" value="TreeGrafter"/>
</dbReference>
<dbReference type="InterPro" id="IPR007110">
    <property type="entry name" value="Ig-like_dom"/>
</dbReference>
<dbReference type="InterPro" id="IPR052615">
    <property type="entry name" value="FGFRL"/>
</dbReference>
<keyword evidence="16" id="KW-0325">Glycoprotein</keyword>